<keyword evidence="2" id="KW-1185">Reference proteome</keyword>
<dbReference type="Proteomes" id="UP000608420">
    <property type="component" value="Unassembled WGS sequence"/>
</dbReference>
<dbReference type="EMBL" id="BMIW01000016">
    <property type="protein sequence ID" value="GGG01762.1"/>
    <property type="molecule type" value="Genomic_DNA"/>
</dbReference>
<accession>A0ABQ1VVS9</accession>
<protein>
    <submittedName>
        <fullName evidence="1">Uncharacterized protein</fullName>
    </submittedName>
</protein>
<reference evidence="2" key="1">
    <citation type="journal article" date="2019" name="Int. J. Syst. Evol. Microbiol.">
        <title>The Global Catalogue of Microorganisms (GCM) 10K type strain sequencing project: providing services to taxonomists for standard genome sequencing and annotation.</title>
        <authorList>
            <consortium name="The Broad Institute Genomics Platform"/>
            <consortium name="The Broad Institute Genome Sequencing Center for Infectious Disease"/>
            <person name="Wu L."/>
            <person name="Ma J."/>
        </authorList>
    </citation>
    <scope>NUCLEOTIDE SEQUENCE [LARGE SCALE GENOMIC DNA]</scope>
    <source>
        <strain evidence="2">CGMCC 1.15420</strain>
    </source>
</reference>
<evidence type="ECO:0000313" key="1">
    <source>
        <dbReference type="EMBL" id="GGG01762.1"/>
    </source>
</evidence>
<evidence type="ECO:0000313" key="2">
    <source>
        <dbReference type="Proteomes" id="UP000608420"/>
    </source>
</evidence>
<gene>
    <name evidence="1" type="ORF">GCM10010913_24310</name>
</gene>
<name>A0ABQ1VVS9_9BACL</name>
<comment type="caution">
    <text evidence="1">The sequence shown here is derived from an EMBL/GenBank/DDBJ whole genome shotgun (WGS) entry which is preliminary data.</text>
</comment>
<organism evidence="1 2">
    <name type="scientific">Paenibacillus aceti</name>
    <dbReference type="NCBI Taxonomy" id="1820010"/>
    <lineage>
        <taxon>Bacteria</taxon>
        <taxon>Bacillati</taxon>
        <taxon>Bacillota</taxon>
        <taxon>Bacilli</taxon>
        <taxon>Bacillales</taxon>
        <taxon>Paenibacillaceae</taxon>
        <taxon>Paenibacillus</taxon>
    </lineage>
</organism>
<proteinExistence type="predicted"/>
<sequence>MYAGMNFSDWANAYFGISSVYDMENKLLGLRLSQDGKTISGIKENLEGMLVYKANYKYHGRDKKITARLSSFVCG</sequence>